<dbReference type="InParanoid" id="A0A2V0PIJ9"/>
<feature type="compositionally biased region" description="Basic residues" evidence="1">
    <location>
        <begin position="189"/>
        <end position="214"/>
    </location>
</feature>
<accession>A0A2V0PIJ9</accession>
<evidence type="ECO:0000313" key="3">
    <source>
        <dbReference type="Proteomes" id="UP000247498"/>
    </source>
</evidence>
<sequence length="651" mass="66541">MGDADGGGDASSRWQCPYPGCRRSFAELWRLKVHYRAPPDVRGSGRERGHGTELAQCPRCGKQLKPGKHHGGVSDKAAKAAAAAASRSAGASRNGSAGPSTSGADGAPALLPESFGLPEFGGTDGGGGGGAAPAAAGSMPVPVPGLPLLAPDAHLMPPPAPLPPSGNGHGGGGHSGVPQFGAPPQFGMPHHHADHHHHNHNHHHHQQQQQHHHYLQQQPGPPRRPNGVGGSAAPPHGGDLAHHGGVDELASEDLHEFFSDFDDDWISRNSANEKVIAAAAASALAAVAAGDGDAAPEAPLGDGVTNEYGLPQFAAPPASAPPIGAPQLQPLPQLRPSQQQHHHHHHQQQLLPPPSPISAMLLQHGCRPAAQPGTPMLGDCGAGMPPRGMHHGSTASLEGEDLPDIFDGMENWALRVPSPPPPSQLLPAAPAAAAAVAARGGGRLFDFAQFQQPLPPAPAAHAALPAFEEERLGAVWGHDLTYEAKTDGDVMHLLFGAPDCPPEMATIHLHQFTDGPEAGAAIAAQGGGAYGGSSPFPPGSPFDWGGGDLLQQPLLQQQQQQQQQQHRAAAPPPLPGLPLLLPSEPAPFKAEPASGGSSCSAGTALSAAAACESLVASLGMVQADAHARHCAEAGARVPSEPVLYSLVSSCE</sequence>
<feature type="compositionally biased region" description="Basic and acidic residues" evidence="1">
    <location>
        <begin position="38"/>
        <end position="51"/>
    </location>
</feature>
<gene>
    <name evidence="2" type="ORF">Rsub_12307</name>
</gene>
<feature type="region of interest" description="Disordered" evidence="1">
    <location>
        <begin position="523"/>
        <end position="595"/>
    </location>
</feature>
<dbReference type="Proteomes" id="UP000247498">
    <property type="component" value="Unassembled WGS sequence"/>
</dbReference>
<dbReference type="Gene3D" id="3.30.160.60">
    <property type="entry name" value="Classic Zinc Finger"/>
    <property type="match status" value="1"/>
</dbReference>
<keyword evidence="3" id="KW-1185">Reference proteome</keyword>
<feature type="compositionally biased region" description="Low complexity" evidence="1">
    <location>
        <begin position="549"/>
        <end position="569"/>
    </location>
</feature>
<feature type="region of interest" description="Disordered" evidence="1">
    <location>
        <begin position="38"/>
        <end position="134"/>
    </location>
</feature>
<proteinExistence type="predicted"/>
<feature type="region of interest" description="Disordered" evidence="1">
    <location>
        <begin position="150"/>
        <end position="245"/>
    </location>
</feature>
<feature type="compositionally biased region" description="Low complexity" evidence="1">
    <location>
        <begin position="577"/>
        <end position="595"/>
    </location>
</feature>
<organism evidence="2 3">
    <name type="scientific">Raphidocelis subcapitata</name>
    <dbReference type="NCBI Taxonomy" id="307507"/>
    <lineage>
        <taxon>Eukaryota</taxon>
        <taxon>Viridiplantae</taxon>
        <taxon>Chlorophyta</taxon>
        <taxon>core chlorophytes</taxon>
        <taxon>Chlorophyceae</taxon>
        <taxon>CS clade</taxon>
        <taxon>Sphaeropleales</taxon>
        <taxon>Selenastraceae</taxon>
        <taxon>Raphidocelis</taxon>
    </lineage>
</organism>
<dbReference type="OrthoDB" id="514817at2759"/>
<protein>
    <submittedName>
        <fullName evidence="2">Uncharacterized protein</fullName>
    </submittedName>
</protein>
<feature type="compositionally biased region" description="Low complexity" evidence="1">
    <location>
        <begin position="325"/>
        <end position="339"/>
    </location>
</feature>
<dbReference type="STRING" id="307507.A0A2V0PIJ9"/>
<reference evidence="2 3" key="1">
    <citation type="journal article" date="2018" name="Sci. Rep.">
        <title>Raphidocelis subcapitata (=Pseudokirchneriella subcapitata) provides an insight into genome evolution and environmental adaptations in the Sphaeropleales.</title>
        <authorList>
            <person name="Suzuki S."/>
            <person name="Yamaguchi H."/>
            <person name="Nakajima N."/>
            <person name="Kawachi M."/>
        </authorList>
    </citation>
    <scope>NUCLEOTIDE SEQUENCE [LARGE SCALE GENOMIC DNA]</scope>
    <source>
        <strain evidence="2 3">NIES-35</strain>
    </source>
</reference>
<feature type="region of interest" description="Disordered" evidence="1">
    <location>
        <begin position="298"/>
        <end position="395"/>
    </location>
</feature>
<comment type="caution">
    <text evidence="2">The sequence shown here is derived from an EMBL/GenBank/DDBJ whole genome shotgun (WGS) entry which is preliminary data.</text>
</comment>
<feature type="compositionally biased region" description="Gly residues" evidence="1">
    <location>
        <begin position="122"/>
        <end position="131"/>
    </location>
</feature>
<dbReference type="EMBL" id="BDRX01000165">
    <property type="protein sequence ID" value="GBF99628.1"/>
    <property type="molecule type" value="Genomic_DNA"/>
</dbReference>
<name>A0A2V0PIJ9_9CHLO</name>
<dbReference type="AlphaFoldDB" id="A0A2V0PIJ9"/>
<evidence type="ECO:0000256" key="1">
    <source>
        <dbReference type="SAM" id="MobiDB-lite"/>
    </source>
</evidence>
<evidence type="ECO:0000313" key="2">
    <source>
        <dbReference type="EMBL" id="GBF99628.1"/>
    </source>
</evidence>
<feature type="compositionally biased region" description="Low complexity" evidence="1">
    <location>
        <begin position="79"/>
        <end position="98"/>
    </location>
</feature>